<comment type="caution">
    <text evidence="1">The sequence shown here is derived from an EMBL/GenBank/DDBJ whole genome shotgun (WGS) entry which is preliminary data.</text>
</comment>
<proteinExistence type="predicted"/>
<evidence type="ECO:0000313" key="1">
    <source>
        <dbReference type="EMBL" id="MER2289864.1"/>
    </source>
</evidence>
<organism evidence="1 2">
    <name type="scientific">Methylobacterium brachiatum</name>
    <dbReference type="NCBI Taxonomy" id="269660"/>
    <lineage>
        <taxon>Bacteria</taxon>
        <taxon>Pseudomonadati</taxon>
        <taxon>Pseudomonadota</taxon>
        <taxon>Alphaproteobacteria</taxon>
        <taxon>Hyphomicrobiales</taxon>
        <taxon>Methylobacteriaceae</taxon>
        <taxon>Methylobacterium</taxon>
    </lineage>
</organism>
<feature type="non-terminal residue" evidence="1">
    <location>
        <position position="1"/>
    </location>
</feature>
<dbReference type="Proteomes" id="UP001432995">
    <property type="component" value="Unassembled WGS sequence"/>
</dbReference>
<dbReference type="EMBL" id="JBELQD010000017">
    <property type="protein sequence ID" value="MER2289864.1"/>
    <property type="molecule type" value="Genomic_DNA"/>
</dbReference>
<name>A0ABV1R4U4_9HYPH</name>
<evidence type="ECO:0000313" key="2">
    <source>
        <dbReference type="Proteomes" id="UP001432995"/>
    </source>
</evidence>
<protein>
    <submittedName>
        <fullName evidence="1">UDP-glucose 4-epimerase GalE</fullName>
    </submittedName>
</protein>
<sequence>IRSRLGWQPRHDDLDAIVAQALAWEDKLSTRNRV</sequence>
<accession>A0ABV1R4U4</accession>
<keyword evidence="2" id="KW-1185">Reference proteome</keyword>
<reference evidence="1" key="1">
    <citation type="submission" date="2024-06" db="EMBL/GenBank/DDBJ databases">
        <authorList>
            <person name="Campbell A.G."/>
        </authorList>
    </citation>
    <scope>NUCLEOTIDE SEQUENCE</scope>
    <source>
        <strain evidence="1">EM17</strain>
    </source>
</reference>
<gene>
    <name evidence="1" type="ORF">ABS770_16475</name>
</gene>